<dbReference type="GO" id="GO:0120014">
    <property type="term" value="F:phospholipid transfer activity"/>
    <property type="evidence" value="ECO:0007669"/>
    <property type="project" value="EnsemblFungi"/>
</dbReference>
<dbReference type="GO" id="GO:0006895">
    <property type="term" value="P:Golgi to endosome transport"/>
    <property type="evidence" value="ECO:0007669"/>
    <property type="project" value="EnsemblFungi"/>
</dbReference>
<reference key="2">
    <citation type="submission" date="2011-08" db="EMBL/GenBank/DDBJ databases">
        <title>Genome sequence of Naumovozyma castellii.</title>
        <authorList>
            <person name="Gordon J.L."/>
            <person name="Armisen D."/>
            <person name="Proux-Wera E."/>
            <person name="OhEigeartaigh S.S."/>
            <person name="Byrne K.P."/>
            <person name="Wolfe K.H."/>
        </authorList>
    </citation>
    <scope>NUCLEOTIDE SEQUENCE</scope>
    <source>
        <strain>Type strain:CBS 4309</strain>
    </source>
</reference>
<dbReference type="Pfam" id="PF25036">
    <property type="entry name" value="VPS13_VAB"/>
    <property type="match status" value="1"/>
</dbReference>
<dbReference type="InterPro" id="IPR009543">
    <property type="entry name" value="VPS13_VAB"/>
</dbReference>
<dbReference type="Proteomes" id="UP000001640">
    <property type="component" value="Chromosome 1"/>
</dbReference>
<dbReference type="PANTHER" id="PTHR16166:SF93">
    <property type="entry name" value="INTERMEMBRANE LIPID TRANSFER PROTEIN VPS13"/>
    <property type="match status" value="1"/>
</dbReference>
<name>G0V5W7_NAUCA</name>
<evidence type="ECO:0000313" key="9">
    <source>
        <dbReference type="Proteomes" id="UP000001640"/>
    </source>
</evidence>
<sequence>MLESLAANLLNRLLGSYVENFDPNQLQMGIWSGDVRLKGLKLRKDCLDRLELPIDVKFGILGELILNVSWSNLKNKPVKISIEDCYLLCSPRELNSFQSDEQIERELRLKLGKLAEWELANKMKQTSQSPSNEKEKDESFTQSLITKIIDNLQITFKNIHIRYEDMNCTFTKTPFTLGVTLNELSAISTNSEWEPSFIELTQVITHKLMTLDSLAVYSNTNSESLLELDMDTPAIYQAFQDTMIRNVESADTDSQYLLKPVSGSGKLSINKVGTTKENPHIDLGLSCEEFGIELDDELYSTLLYALTKIRLNSITQKYKVNRPSYTIEENARGWMEYAAKCVLQEVRDKKKMWTWDSIKNKCIQRREYIDLWVEKMKLKSLDEPLPDSEKEAKLITLTKVLQYDEIIIFRSLAKRKYTQLKLESSELTNPPSARSAENPKAGWISSWWSGNGDQPTADEIVISEEEKKELYDAIDFVEDKPFLYDLDIPRDQTKIKVTGLLNKGFFSVKKKELEAPLGEIIFERCSLEFLQRTDSFKASFKLQEFKLEDGSPNTLYKHIIFAKEEDTIISTEGNTEKQPLLQTIYESNPLEGTSDADLDINLRGMTIFYHVHFLTEIINFFTPPKQHLDSLSAILGAAESTMGSWTSQSRMGIETLLEEHKTINLKLDLQAPLIILPLDPHIWETPCAIIDAGHISVASEIVPKDKIQEIKQMTPSEYESMTDANITRLMYDRFQIISQDTQILIGSNLQSMLLSLTNSSFIATENLNILEKMRLELTFDMSILTKALQLPRARLFGHLPQLRLSLNDYQYKLMLQILEKCVLSLFDYNNQTDYSKVTDIDESDKEQKRLLEVQDMIEKMTELELKRKAIEIQFDVDLFKISLLKCTCAESMKCNKLIEFTGKNLRFNFVKQAVELMLGITIGALTVEDFIEKSNNDEFKYLVTSETKAVENTNHLFNLQYKRVQRIVSHEKKLIEVFDQDIDMNMKMLRLVLTPKSLLTLMNFVFLTFTDSNAPETPADALRHNTEDTEESPQKINMTLNMEGMVIIFNDDSIKLATLVISAGEFKTVLLPESMRVSLKLNGFDLTDESNTGFADDSVFRKLITMKGKNLTELNYETFDATTNVNQYDSLLTFTTGPMHVNFNEASFNKLIRYFFKFQQMKSLFDKAREIAYNQAPSIETVNNMKMDIVINAPIIQFPRLTDSQSNSIDILKVGLGEIFVQNHFTIGDESEKINNIRLGIRTGQASSVINLKNGTKQDLYMIENITLIFDISHHRLTAEETELKISGYFGPLEVDFTELQLLYLKEISDQLKGAFTISDEEKQQLTTEYNYTNTLDSSTSEAIINELGEEMNSENNVIETKMNVNTVILFNAPKIALTLYDKTEECLEIDKHSLTRITLHDIGVDLELEPNGAVIGKAYFDSFTVEDMRDIKENHYTELIQKSIEDTHQFSANISRTILEHGMLTNIAVTVSSPKIIIAMDHIFALKAYVDSMTSQLFSVSQPLNEKSSIAAVPVPSEPLLTNEAKMQYSLNIIDTAILLLADPSSDESEAVVFNVGQLLLGEQNITSLSANNVGIFLTKMNVDETYKLRLLDDFSSSVTLDRRDSTSESLLTAIRLSVEPLVMRIALRDIRLAMSIFSKAVVLMNKSLSPTTSASYKPTKPHNIFSKEFEKKLAQYAPSLVSTTSHDSLEDVNSTHSMPDVILRAEKFEADIGGLRLILMGDVHEMPILDFNIEAFAVSAKDWSTDLDALATLEAYVNVFNYSRSSWEPLIEKTPISFHMAKGEHQDASFIFDVISRKMAEITLSSKSIAMLSQIPSSLATDISLKPRGSQKPYLLVNDTGLDFDVWIKTSNNEERESLTRLKTGETLPWEFEDWRLIRERLDTDSKRNVLSLSIPDSKYNSIITIDATFEGELLHVLNPPVNHVHNRLVTDLKCGDDNIKVITLRSTLVLENTTCTDLDIRVEAPELKEELIFTVEPSQSRSIPVENVYTSTIQIRPSSDSNYNWSEQKVKWSQLLDNPVSFKCPSISGVDTNFFVEVNGKYDSNEPLAKIYPHMKIVLSPSLFIENLLPYDMNFSLFNKKEQMKTYRFLEKTEKLALHDVCLDDFLLLAVQPLTETNPISKSSIVNTPSRSALVPETLISLNLENGQYLQLIISYQKIEGTRSKVIRIYSPYIILNKTDRDLYLQKGLSNVIQSKVLNQEGKRYTLPKMFSFETVDTKNNRACIKFKDTEWSLPLSFDAVGQHFDTNLNISNKERECNLGISISEGHANYALSTIIEISPRYILRNDLEFPIEICEVGSVNIISVDPSTDIPLYKLRNIMKKQLIIRLAGKNSNWSASFFINDIGLTYVKVLQEDNTHRLVKVEAVLQNATVFIRIKDGDGNWPFSIRNFSDTEFIFFQRDTKIVDAYEEEDSTEESTDIEYTPLYYRVPPRSVMPYAWDYPSARQKKIIITARGRKREIQLAEIGNLKPMRLPGRVPSEDPAIVDLNVVADGPTQALVITNYNPTVSLYKLRGRTSSSMSLTSSTDGFEAADEDKNIYTQIVVQFEGLGISLVNSQLQELLYINAKGVELRYNQSDLYNTYSWKLKWFQIDNQLFGSVFPNVLYPTAIPNTEKEITNHPVFSGSISKVKDDSYGVPYYKHVTFLLQEFSIQIDEDFVYALLDFAKIPGAPWINDDNTKNFNDRIELPEVEETNFGNDVYFEIFHIQPTLLHVSFVRTEHINTTLPEEDKPEELGSLFFMNMLTMTVGNVNDAPIKFNSLYMDNVRVPLPMLMSSIQTHYSQQVFYQIHKILGSADFLGNPVGLFNTISSGVWDLFYEPYQGYMMNDRPQELGIHLAKGGLSFAKKTVFGLSDSMAKFTGSVAKGLSVTQDSDFQKARRLQQRMNSTSRNVFATSAQSFASTLGSGFSGVALDPYKAAQKEGTSGFFKGLGKGLIGLPTKTAIGFLDLTNNLSQGVKGTTTMLDMQRANRVRLPRYVDHDKIIKPYRMREAQGQYWLKNANGGLFMEDNYLTHVILPGKELSVIISMQRIAEIRLATQEVMWSTVYKAIQGISLDKEGISIKLKSQSEYFIPIANITEKRAVYKCIAIAVVEYNKSCEAVL</sequence>
<evidence type="ECO:0000256" key="1">
    <source>
        <dbReference type="ARBA" id="ARBA00006545"/>
    </source>
</evidence>
<dbReference type="GO" id="GO:0010008">
    <property type="term" value="C:endosome membrane"/>
    <property type="evidence" value="ECO:0007669"/>
    <property type="project" value="EnsemblFungi"/>
</dbReference>
<dbReference type="GeneID" id="96900344"/>
<dbReference type="GO" id="GO:0005829">
    <property type="term" value="C:cytosol"/>
    <property type="evidence" value="ECO:0007669"/>
    <property type="project" value="GOC"/>
</dbReference>
<dbReference type="GO" id="GO:0005798">
    <property type="term" value="C:Golgi-associated vesicle"/>
    <property type="evidence" value="ECO:0007669"/>
    <property type="project" value="EnsemblFungi"/>
</dbReference>
<protein>
    <recommendedName>
        <fullName evidence="4">Vacuolar protein sorting-associated protein</fullName>
    </recommendedName>
</protein>
<dbReference type="GO" id="GO:0006623">
    <property type="term" value="P:protein targeting to vacuole"/>
    <property type="evidence" value="ECO:0007669"/>
    <property type="project" value="EnsemblFungi"/>
</dbReference>
<evidence type="ECO:0000259" key="7">
    <source>
        <dbReference type="Pfam" id="PF25037"/>
    </source>
</evidence>
<dbReference type="FunCoup" id="G0V5W7">
    <property type="interactions" value="797"/>
</dbReference>
<keyword evidence="2 4" id="KW-0813">Transport</keyword>
<evidence type="ECO:0000256" key="3">
    <source>
        <dbReference type="ARBA" id="ARBA00023055"/>
    </source>
</evidence>
<evidence type="ECO:0000259" key="5">
    <source>
        <dbReference type="Pfam" id="PF12624"/>
    </source>
</evidence>
<keyword evidence="4" id="KW-0333">Golgi apparatus</keyword>
<proteinExistence type="inferred from homology"/>
<dbReference type="GO" id="GO:0005628">
    <property type="term" value="C:prospore membrane"/>
    <property type="evidence" value="ECO:0007669"/>
    <property type="project" value="EnsemblFungi"/>
</dbReference>
<reference evidence="9" key="1">
    <citation type="journal article" date="2011" name="Proc. Natl. Acad. Sci. U.S.A.">
        <title>Evolutionary erosion of yeast sex chromosomes by mating-type switching accidents.</title>
        <authorList>
            <person name="Gordon J.L."/>
            <person name="Armisen D."/>
            <person name="Proux-Wera E."/>
            <person name="Oheigeartaigh S.S."/>
            <person name="Byrne K.P."/>
            <person name="Wolfe K.H."/>
        </authorList>
    </citation>
    <scope>NUCLEOTIDE SEQUENCE [LARGE SCALE GENOMIC DNA]</scope>
    <source>
        <strain evidence="9">ATCC 76901 / BCRC 22586 / CBS 4309 / NBRC 1992 / NRRL Y-12630</strain>
    </source>
</reference>
<dbReference type="eggNOG" id="KOG1809">
    <property type="taxonomic scope" value="Eukaryota"/>
</dbReference>
<dbReference type="GO" id="GO:0007005">
    <property type="term" value="P:mitochondrion organization"/>
    <property type="evidence" value="ECO:0007669"/>
    <property type="project" value="EnsemblFungi"/>
</dbReference>
<dbReference type="STRING" id="1064592.G0V5W7"/>
<keyword evidence="9" id="KW-1185">Reference proteome</keyword>
<keyword evidence="3 4" id="KW-0445">Lipid transport</keyword>
<dbReference type="OMA" id="SGWRPIR"/>
<dbReference type="PIRSF" id="PIRSF037235">
    <property type="entry name" value="VPS13_fungi"/>
    <property type="match status" value="1"/>
</dbReference>
<dbReference type="GO" id="GO:0005543">
    <property type="term" value="F:phospholipid binding"/>
    <property type="evidence" value="ECO:0007669"/>
    <property type="project" value="EnsemblFungi"/>
</dbReference>
<organism evidence="8 9">
    <name type="scientific">Naumovozyma castellii</name>
    <name type="common">Yeast</name>
    <name type="synonym">Saccharomyces castellii</name>
    <dbReference type="NCBI Taxonomy" id="27288"/>
    <lineage>
        <taxon>Eukaryota</taxon>
        <taxon>Fungi</taxon>
        <taxon>Dikarya</taxon>
        <taxon>Ascomycota</taxon>
        <taxon>Saccharomycotina</taxon>
        <taxon>Saccharomycetes</taxon>
        <taxon>Saccharomycetales</taxon>
        <taxon>Saccharomycetaceae</taxon>
        <taxon>Naumovozyma</taxon>
    </lineage>
</organism>
<dbReference type="GO" id="GO:0005774">
    <property type="term" value="C:vacuolar membrane"/>
    <property type="evidence" value="ECO:0007669"/>
    <property type="project" value="EnsemblFungi"/>
</dbReference>
<dbReference type="GO" id="GO:0005770">
    <property type="term" value="C:late endosome"/>
    <property type="evidence" value="ECO:0007669"/>
    <property type="project" value="EnsemblFungi"/>
</dbReference>
<dbReference type="GO" id="GO:0032120">
    <property type="term" value="P:ascospore-type prospore membrane formation"/>
    <property type="evidence" value="ECO:0007669"/>
    <property type="project" value="EnsemblFungi"/>
</dbReference>
<dbReference type="GO" id="GO:0071561">
    <property type="term" value="C:nucleus-vacuole junction"/>
    <property type="evidence" value="ECO:0007669"/>
    <property type="project" value="EnsemblFungi"/>
</dbReference>
<comment type="similarity">
    <text evidence="1 4">Belongs to the VPS13 family.</text>
</comment>
<accession>G0V5W7</accession>
<dbReference type="InterPro" id="IPR056748">
    <property type="entry name" value="VPS13-like_C"/>
</dbReference>
<dbReference type="HOGENOM" id="CLU_000135_0_0_1"/>
<dbReference type="EMBL" id="HE576752">
    <property type="protein sequence ID" value="CCC66855.1"/>
    <property type="molecule type" value="Genomic_DNA"/>
</dbReference>
<gene>
    <name evidence="8" type="primary">NCAS0A02970</name>
    <name evidence="8" type="ordered locus">NCAS_0A02970</name>
</gene>
<dbReference type="KEGG" id="ncs:NCAS_0A02970"/>
<dbReference type="GO" id="GO:0005777">
    <property type="term" value="C:peroxisome"/>
    <property type="evidence" value="ECO:0007669"/>
    <property type="project" value="EnsemblFungi"/>
</dbReference>
<dbReference type="GO" id="GO:0045053">
    <property type="term" value="P:protein retention in Golgi apparatus"/>
    <property type="evidence" value="ECO:0007669"/>
    <property type="project" value="UniProtKB-UniRule"/>
</dbReference>
<dbReference type="GO" id="GO:1990816">
    <property type="term" value="C:vacuole-mitochondrion membrane contact site"/>
    <property type="evidence" value="ECO:0007669"/>
    <property type="project" value="EnsemblFungi"/>
</dbReference>
<evidence type="ECO:0000259" key="6">
    <source>
        <dbReference type="Pfam" id="PF25036"/>
    </source>
</evidence>
<feature type="domain" description="Chorein N-terminal" evidence="5">
    <location>
        <begin position="1"/>
        <end position="1333"/>
    </location>
</feature>
<dbReference type="GO" id="GO:0009267">
    <property type="term" value="P:cellular response to starvation"/>
    <property type="evidence" value="ECO:0007669"/>
    <property type="project" value="EnsemblFungi"/>
</dbReference>
<dbReference type="OrthoDB" id="428159at2759"/>
<dbReference type="Pfam" id="PF12624">
    <property type="entry name" value="VPS13_N"/>
    <property type="match status" value="1"/>
</dbReference>
<dbReference type="PANTHER" id="PTHR16166">
    <property type="entry name" value="VACUOLAR PROTEIN SORTING-ASSOCIATED PROTEIN VPS13"/>
    <property type="match status" value="1"/>
</dbReference>
<feature type="domain" description="Vacuolar protein sorting-associated protein 13 VPS13 adaptor binding" evidence="6">
    <location>
        <begin position="1876"/>
        <end position="2450"/>
    </location>
</feature>
<dbReference type="InterPro" id="IPR026854">
    <property type="entry name" value="VPS13_N"/>
</dbReference>
<dbReference type="GO" id="GO:0005794">
    <property type="term" value="C:Golgi apparatus"/>
    <property type="evidence" value="ECO:0007669"/>
    <property type="project" value="UniProtKB-UniRule"/>
</dbReference>
<dbReference type="GO" id="GO:0061709">
    <property type="term" value="P:reticulophagy"/>
    <property type="evidence" value="ECO:0007669"/>
    <property type="project" value="EnsemblFungi"/>
</dbReference>
<dbReference type="GO" id="GO:0005741">
    <property type="term" value="C:mitochondrial outer membrane"/>
    <property type="evidence" value="ECO:0007669"/>
    <property type="project" value="EnsemblFungi"/>
</dbReference>
<dbReference type="InParanoid" id="G0V5W7"/>
<dbReference type="RefSeq" id="XP_003673246.1">
    <property type="nucleotide sequence ID" value="XM_003673198.1"/>
</dbReference>
<dbReference type="GO" id="GO:0090083">
    <property type="term" value="P:regulation of inclusion body assembly"/>
    <property type="evidence" value="ECO:0007669"/>
    <property type="project" value="EnsemblFungi"/>
</dbReference>
<evidence type="ECO:0000313" key="8">
    <source>
        <dbReference type="EMBL" id="CCC66855.1"/>
    </source>
</evidence>
<dbReference type="InterPro" id="IPR017148">
    <property type="entry name" value="VPS13_fungi"/>
</dbReference>
<feature type="domain" description="Intermembrane lipid transfer protein VPS13-like C-terminal" evidence="7">
    <location>
        <begin position="2975"/>
        <end position="3078"/>
    </location>
</feature>
<comment type="function">
    <text evidence="4">Mediates the transfer of lipids between membranes at organelle contact sites. May play a role in mitochondrial lipid homeostasis.</text>
</comment>
<evidence type="ECO:0000256" key="2">
    <source>
        <dbReference type="ARBA" id="ARBA00022448"/>
    </source>
</evidence>
<dbReference type="InterPro" id="IPR026847">
    <property type="entry name" value="VPS13"/>
</dbReference>
<dbReference type="GO" id="GO:0045324">
    <property type="term" value="P:late endosome to vacuole transport"/>
    <property type="evidence" value="ECO:0007669"/>
    <property type="project" value="UniProtKB-UniRule"/>
</dbReference>
<evidence type="ECO:0000256" key="4">
    <source>
        <dbReference type="PIRNR" id="PIRNR037235"/>
    </source>
</evidence>
<dbReference type="Pfam" id="PF25037">
    <property type="entry name" value="VPS13_C"/>
    <property type="match status" value="1"/>
</dbReference>
<dbReference type="GO" id="GO:0036258">
    <property type="term" value="P:multivesicular body assembly"/>
    <property type="evidence" value="ECO:0007669"/>
    <property type="project" value="EnsemblFungi"/>
</dbReference>